<keyword evidence="2" id="KW-1185">Reference proteome</keyword>
<evidence type="ECO:0000313" key="2">
    <source>
        <dbReference type="Proteomes" id="UP000289738"/>
    </source>
</evidence>
<accession>A0A444YKI4</accession>
<dbReference type="Pfam" id="PF03087">
    <property type="entry name" value="BPS1"/>
    <property type="match status" value="1"/>
</dbReference>
<sequence length="137" mass="16054">MESRESVCELESVFRRRSKAKDGISIEVGKYIASRKQIKKPIIQKAFERIQEGYYGCFFLKQRQCDLKRSRMSHIELIGIFVVHQCGPKEQQSQEKWKVMPKLLKSNRVESCDTNEFEKVDAALSFIVMLTKKTNIF</sequence>
<reference evidence="1 2" key="1">
    <citation type="submission" date="2019-01" db="EMBL/GenBank/DDBJ databases">
        <title>Sequencing of cultivated peanut Arachis hypogaea provides insights into genome evolution and oil improvement.</title>
        <authorList>
            <person name="Chen X."/>
        </authorList>
    </citation>
    <scope>NUCLEOTIDE SEQUENCE [LARGE SCALE GENOMIC DNA]</scope>
    <source>
        <strain evidence="2">cv. Fuhuasheng</strain>
        <tissue evidence="1">Leaves</tissue>
    </source>
</reference>
<dbReference type="AlphaFoldDB" id="A0A444YKI4"/>
<organism evidence="1 2">
    <name type="scientific">Arachis hypogaea</name>
    <name type="common">Peanut</name>
    <dbReference type="NCBI Taxonomy" id="3818"/>
    <lineage>
        <taxon>Eukaryota</taxon>
        <taxon>Viridiplantae</taxon>
        <taxon>Streptophyta</taxon>
        <taxon>Embryophyta</taxon>
        <taxon>Tracheophyta</taxon>
        <taxon>Spermatophyta</taxon>
        <taxon>Magnoliopsida</taxon>
        <taxon>eudicotyledons</taxon>
        <taxon>Gunneridae</taxon>
        <taxon>Pentapetalae</taxon>
        <taxon>rosids</taxon>
        <taxon>fabids</taxon>
        <taxon>Fabales</taxon>
        <taxon>Fabaceae</taxon>
        <taxon>Papilionoideae</taxon>
        <taxon>50 kb inversion clade</taxon>
        <taxon>dalbergioids sensu lato</taxon>
        <taxon>Dalbergieae</taxon>
        <taxon>Pterocarpus clade</taxon>
        <taxon>Arachis</taxon>
    </lineage>
</organism>
<gene>
    <name evidence="1" type="ORF">Ahy_B06g081205</name>
</gene>
<evidence type="ECO:0000313" key="1">
    <source>
        <dbReference type="EMBL" id="RYR02412.1"/>
    </source>
</evidence>
<dbReference type="InterPro" id="IPR004320">
    <property type="entry name" value="BPS1_pln"/>
</dbReference>
<comment type="caution">
    <text evidence="1">The sequence shown here is derived from an EMBL/GenBank/DDBJ whole genome shotgun (WGS) entry which is preliminary data.</text>
</comment>
<name>A0A444YKI4_ARAHY</name>
<protein>
    <submittedName>
        <fullName evidence="1">Uncharacterized protein</fullName>
    </submittedName>
</protein>
<dbReference type="GO" id="GO:0048367">
    <property type="term" value="P:shoot system development"/>
    <property type="evidence" value="ECO:0007669"/>
    <property type="project" value="InterPro"/>
</dbReference>
<dbReference type="EMBL" id="SDMP01000016">
    <property type="protein sequence ID" value="RYR02412.1"/>
    <property type="molecule type" value="Genomic_DNA"/>
</dbReference>
<dbReference type="GO" id="GO:0048364">
    <property type="term" value="P:root development"/>
    <property type="evidence" value="ECO:0007669"/>
    <property type="project" value="InterPro"/>
</dbReference>
<proteinExistence type="predicted"/>
<dbReference type="Gramene" id="arahy.Tifrunner.gnm2.ann2.Ah16g137700.1">
    <property type="protein sequence ID" value="arahy.Tifrunner.gnm2.ann2.Ah16g137700.1-CDS-1"/>
    <property type="gene ID" value="arahy.Tifrunner.gnm2.ann2.Ah16g137700"/>
</dbReference>
<dbReference type="Proteomes" id="UP000289738">
    <property type="component" value="Chromosome B06"/>
</dbReference>